<accession>A0A0M8ZRD2</accession>
<sequence length="127" mass="13717">MSCVGMSCYEDGFRLAGPASECSLRSKARIDALFEDSRSIYGSNFSCWYGGVSTMNSNHLEEMGADEQRRVNSAVQARIEAMFASVEAESGTPGECAAAILPVNISITFLLVVLPRSRASNYFALLS</sequence>
<keyword evidence="2" id="KW-1185">Reference proteome</keyword>
<dbReference type="AlphaFoldDB" id="A0A0M8ZRD2"/>
<reference evidence="1 2" key="1">
    <citation type="submission" date="2015-07" db="EMBL/GenBank/DDBJ databases">
        <title>The genome of Melipona quadrifasciata.</title>
        <authorList>
            <person name="Pan H."/>
            <person name="Kapheim K."/>
        </authorList>
    </citation>
    <scope>NUCLEOTIDE SEQUENCE [LARGE SCALE GENOMIC DNA]</scope>
    <source>
        <strain evidence="1">0111107301</strain>
        <tissue evidence="1">Whole body</tissue>
    </source>
</reference>
<organism evidence="1 2">
    <name type="scientific">Melipona quadrifasciata</name>
    <dbReference type="NCBI Taxonomy" id="166423"/>
    <lineage>
        <taxon>Eukaryota</taxon>
        <taxon>Metazoa</taxon>
        <taxon>Ecdysozoa</taxon>
        <taxon>Arthropoda</taxon>
        <taxon>Hexapoda</taxon>
        <taxon>Insecta</taxon>
        <taxon>Pterygota</taxon>
        <taxon>Neoptera</taxon>
        <taxon>Endopterygota</taxon>
        <taxon>Hymenoptera</taxon>
        <taxon>Apocrita</taxon>
        <taxon>Aculeata</taxon>
        <taxon>Apoidea</taxon>
        <taxon>Anthophila</taxon>
        <taxon>Apidae</taxon>
        <taxon>Melipona</taxon>
    </lineage>
</organism>
<name>A0A0M8ZRD2_9HYME</name>
<protein>
    <submittedName>
        <fullName evidence="1">Uncharacterized protein</fullName>
    </submittedName>
</protein>
<dbReference type="Proteomes" id="UP000053105">
    <property type="component" value="Unassembled WGS sequence"/>
</dbReference>
<proteinExistence type="predicted"/>
<evidence type="ECO:0000313" key="2">
    <source>
        <dbReference type="Proteomes" id="UP000053105"/>
    </source>
</evidence>
<dbReference type="OrthoDB" id="7634334at2759"/>
<evidence type="ECO:0000313" key="1">
    <source>
        <dbReference type="EMBL" id="KOX69555.1"/>
    </source>
</evidence>
<dbReference type="EMBL" id="KQ435885">
    <property type="protein sequence ID" value="KOX69555.1"/>
    <property type="molecule type" value="Genomic_DNA"/>
</dbReference>
<gene>
    <name evidence="1" type="ORF">WN51_05109</name>
</gene>